<proteinExistence type="predicted"/>
<accession>A0A917CPV3</accession>
<dbReference type="InterPro" id="IPR002686">
    <property type="entry name" value="Transposase_17"/>
</dbReference>
<gene>
    <name evidence="2" type="ORF">GCM10010960_15150</name>
</gene>
<sequence>MAYQPEIHHRRSIRLRGHDYRLPGVYFITVCMEEREPLFGRVSAGKMHASDAGRLVQSIWHEIPTWFPHVALDEFILMPDHIHGILRVEHPDSWGAASSAPTIGILLRRFKSCSAIAVNRLLGRAGRPLWQRNYWERIIRDDAELQATRRYIRDNPRRRHSAEDGFT</sequence>
<name>A0A917CPV3_9GAMM</name>
<organism evidence="2 3">
    <name type="scientific">Arenimonas maotaiensis</name>
    <dbReference type="NCBI Taxonomy" id="1446479"/>
    <lineage>
        <taxon>Bacteria</taxon>
        <taxon>Pseudomonadati</taxon>
        <taxon>Pseudomonadota</taxon>
        <taxon>Gammaproteobacteria</taxon>
        <taxon>Lysobacterales</taxon>
        <taxon>Lysobacteraceae</taxon>
        <taxon>Arenimonas</taxon>
    </lineage>
</organism>
<comment type="caution">
    <text evidence="2">The sequence shown here is derived from an EMBL/GenBank/DDBJ whole genome shotgun (WGS) entry which is preliminary data.</text>
</comment>
<feature type="domain" description="Transposase IS200-like" evidence="1">
    <location>
        <begin position="22"/>
        <end position="155"/>
    </location>
</feature>
<dbReference type="InterPro" id="IPR052715">
    <property type="entry name" value="RAYT_transposase"/>
</dbReference>
<dbReference type="GO" id="GO:0006313">
    <property type="term" value="P:DNA transposition"/>
    <property type="evidence" value="ECO:0007669"/>
    <property type="project" value="InterPro"/>
</dbReference>
<keyword evidence="3" id="KW-1185">Reference proteome</keyword>
<dbReference type="InterPro" id="IPR036515">
    <property type="entry name" value="Transposase_17_sf"/>
</dbReference>
<dbReference type="Proteomes" id="UP000632858">
    <property type="component" value="Unassembled WGS sequence"/>
</dbReference>
<protein>
    <recommendedName>
        <fullName evidence="1">Transposase IS200-like domain-containing protein</fullName>
    </recommendedName>
</protein>
<dbReference type="PANTHER" id="PTHR36966:SF1">
    <property type="entry name" value="REP-ASSOCIATED TYROSINE TRANSPOSASE"/>
    <property type="match status" value="1"/>
</dbReference>
<evidence type="ECO:0000259" key="1">
    <source>
        <dbReference type="SMART" id="SM01321"/>
    </source>
</evidence>
<dbReference type="GO" id="GO:0043565">
    <property type="term" value="F:sequence-specific DNA binding"/>
    <property type="evidence" value="ECO:0007669"/>
    <property type="project" value="TreeGrafter"/>
</dbReference>
<dbReference type="Gene3D" id="3.30.70.1290">
    <property type="entry name" value="Transposase IS200-like"/>
    <property type="match status" value="1"/>
</dbReference>
<dbReference type="EMBL" id="BMFO01000003">
    <property type="protein sequence ID" value="GGF94414.1"/>
    <property type="molecule type" value="Genomic_DNA"/>
</dbReference>
<dbReference type="GO" id="GO:0004803">
    <property type="term" value="F:transposase activity"/>
    <property type="evidence" value="ECO:0007669"/>
    <property type="project" value="InterPro"/>
</dbReference>
<reference evidence="2" key="1">
    <citation type="journal article" date="2014" name="Int. J. Syst. Evol. Microbiol.">
        <title>Complete genome sequence of Corynebacterium casei LMG S-19264T (=DSM 44701T), isolated from a smear-ripened cheese.</title>
        <authorList>
            <consortium name="US DOE Joint Genome Institute (JGI-PGF)"/>
            <person name="Walter F."/>
            <person name="Albersmeier A."/>
            <person name="Kalinowski J."/>
            <person name="Ruckert C."/>
        </authorList>
    </citation>
    <scope>NUCLEOTIDE SEQUENCE</scope>
    <source>
        <strain evidence="2">CGMCC 1.12726</strain>
    </source>
</reference>
<evidence type="ECO:0000313" key="2">
    <source>
        <dbReference type="EMBL" id="GGF94414.1"/>
    </source>
</evidence>
<dbReference type="AlphaFoldDB" id="A0A917CPV3"/>
<dbReference type="SUPFAM" id="SSF143422">
    <property type="entry name" value="Transposase IS200-like"/>
    <property type="match status" value="1"/>
</dbReference>
<dbReference type="SMART" id="SM01321">
    <property type="entry name" value="Y1_Tnp"/>
    <property type="match status" value="1"/>
</dbReference>
<evidence type="ECO:0000313" key="3">
    <source>
        <dbReference type="Proteomes" id="UP000632858"/>
    </source>
</evidence>
<reference evidence="2" key="2">
    <citation type="submission" date="2020-09" db="EMBL/GenBank/DDBJ databases">
        <authorList>
            <person name="Sun Q."/>
            <person name="Zhou Y."/>
        </authorList>
    </citation>
    <scope>NUCLEOTIDE SEQUENCE</scope>
    <source>
        <strain evidence="2">CGMCC 1.12726</strain>
    </source>
</reference>
<dbReference type="RefSeq" id="WP_188449560.1">
    <property type="nucleotide sequence ID" value="NZ_BMFO01000003.1"/>
</dbReference>
<dbReference type="PANTHER" id="PTHR36966">
    <property type="entry name" value="REP-ASSOCIATED TYROSINE TRANSPOSASE"/>
    <property type="match status" value="1"/>
</dbReference>